<gene>
    <name evidence="5" type="primary">LOC105039050</name>
</gene>
<dbReference type="InterPro" id="IPR009060">
    <property type="entry name" value="UBA-like_sf"/>
</dbReference>
<reference evidence="5" key="1">
    <citation type="submission" date="2025-08" db="UniProtKB">
        <authorList>
            <consortium name="RefSeq"/>
        </authorList>
    </citation>
    <scope>IDENTIFICATION</scope>
</reference>
<dbReference type="InterPro" id="IPR003892">
    <property type="entry name" value="CUE"/>
</dbReference>
<dbReference type="OrthoDB" id="440455at2759"/>
<dbReference type="SUPFAM" id="SSF46934">
    <property type="entry name" value="UBA-like"/>
    <property type="match status" value="1"/>
</dbReference>
<dbReference type="FunCoup" id="A0A6I9QQQ0">
    <property type="interactions" value="1553"/>
</dbReference>
<dbReference type="InParanoid" id="A0A6I9QQQ0"/>
<evidence type="ECO:0000313" key="5">
    <source>
        <dbReference type="RefSeq" id="XP_010913329.1"/>
    </source>
</evidence>
<evidence type="ECO:0000313" key="4">
    <source>
        <dbReference type="Proteomes" id="UP000504607"/>
    </source>
</evidence>
<dbReference type="SMART" id="SM00546">
    <property type="entry name" value="CUE"/>
    <property type="match status" value="1"/>
</dbReference>
<proteinExistence type="predicted"/>
<feature type="domain" description="CUE" evidence="3">
    <location>
        <begin position="71"/>
        <end position="114"/>
    </location>
</feature>
<name>A0A6I9QQQ0_ELAGV</name>
<dbReference type="GeneID" id="105039050"/>
<dbReference type="CDD" id="cd14279">
    <property type="entry name" value="CUE"/>
    <property type="match status" value="1"/>
</dbReference>
<evidence type="ECO:0000256" key="2">
    <source>
        <dbReference type="SAM" id="MobiDB-lite"/>
    </source>
</evidence>
<protein>
    <submittedName>
        <fullName evidence="5">Uncharacterized protein LOC105039050</fullName>
    </submittedName>
</protein>
<dbReference type="PANTHER" id="PTHR31245:SF1">
    <property type="entry name" value="UBIQUITIN SYSTEM COMPONENT CUE PROTEIN"/>
    <property type="match status" value="1"/>
</dbReference>
<keyword evidence="4" id="KW-1185">Reference proteome</keyword>
<evidence type="ECO:0000259" key="3">
    <source>
        <dbReference type="PROSITE" id="PS51140"/>
    </source>
</evidence>
<dbReference type="Gene3D" id="1.10.8.10">
    <property type="entry name" value="DNA helicase RuvA subunit, C-terminal domain"/>
    <property type="match status" value="1"/>
</dbReference>
<dbReference type="PANTHER" id="PTHR31245">
    <property type="entry name" value="UBIQUITIN SYSTEM COMPONENT CUE PROTEIN"/>
    <property type="match status" value="1"/>
</dbReference>
<feature type="region of interest" description="Disordered" evidence="2">
    <location>
        <begin position="22"/>
        <end position="69"/>
    </location>
</feature>
<dbReference type="Pfam" id="PF02845">
    <property type="entry name" value="CUE"/>
    <property type="match status" value="1"/>
</dbReference>
<feature type="coiled-coil region" evidence="1">
    <location>
        <begin position="210"/>
        <end position="275"/>
    </location>
</feature>
<accession>A0A6I9QQQ0</accession>
<dbReference type="KEGG" id="egu:105039050"/>
<organism evidence="4 5">
    <name type="scientific">Elaeis guineensis var. tenera</name>
    <name type="common">Oil palm</name>
    <dbReference type="NCBI Taxonomy" id="51953"/>
    <lineage>
        <taxon>Eukaryota</taxon>
        <taxon>Viridiplantae</taxon>
        <taxon>Streptophyta</taxon>
        <taxon>Embryophyta</taxon>
        <taxon>Tracheophyta</taxon>
        <taxon>Spermatophyta</taxon>
        <taxon>Magnoliopsida</taxon>
        <taxon>Liliopsida</taxon>
        <taxon>Arecaceae</taxon>
        <taxon>Arecoideae</taxon>
        <taxon>Cocoseae</taxon>
        <taxon>Elaeidinae</taxon>
        <taxon>Elaeis</taxon>
    </lineage>
</organism>
<dbReference type="GO" id="GO:0043130">
    <property type="term" value="F:ubiquitin binding"/>
    <property type="evidence" value="ECO:0007669"/>
    <property type="project" value="InterPro"/>
</dbReference>
<sequence>MSALVCGKRSSSVFEELLHTPPPASKRVRCSAGASSPTASLLSPPRPSASSSPAFDRSDDDNNNNLLSGDFNTAHLAQLRSLFPDMDPQFLERALEASGNDLDSAIKSLNDLRLESADINLDSVGSKPENGIETNVHISTEGIMNNSGADGDAENAHGAESLPTTGSEWVELFVREMMNATDMDDARTRTSRVLEVLEKSIVSCGGAEAMQRFHKENMMLKEQVEVLLRENAVLKRAVAIQHQRQKEYDERSQELQHLKQLVSQYQEQLRTLEVNNYALTMHLRQAQQSNSIPGRFHPDVF</sequence>
<dbReference type="AlphaFoldDB" id="A0A6I9QQQ0"/>
<feature type="compositionally biased region" description="Low complexity" evidence="2">
    <location>
        <begin position="31"/>
        <end position="55"/>
    </location>
</feature>
<evidence type="ECO:0000256" key="1">
    <source>
        <dbReference type="SAM" id="Coils"/>
    </source>
</evidence>
<dbReference type="Proteomes" id="UP000504607">
    <property type="component" value="Chromosome 2"/>
</dbReference>
<keyword evidence="1" id="KW-0175">Coiled coil</keyword>
<dbReference type="RefSeq" id="XP_010913329.1">
    <property type="nucleotide sequence ID" value="XM_010915027.3"/>
</dbReference>
<dbReference type="PROSITE" id="PS51140">
    <property type="entry name" value="CUE"/>
    <property type="match status" value="1"/>
</dbReference>